<dbReference type="AlphaFoldDB" id="A0A2A2H854"/>
<dbReference type="EMBL" id="LMVM01000005">
    <property type="protein sequence ID" value="PAV05450.1"/>
    <property type="molecule type" value="Genomic_DNA"/>
</dbReference>
<organism evidence="1 2">
    <name type="scientific">Methanobacterium bryantii</name>
    <dbReference type="NCBI Taxonomy" id="2161"/>
    <lineage>
        <taxon>Archaea</taxon>
        <taxon>Methanobacteriati</taxon>
        <taxon>Methanobacteriota</taxon>
        <taxon>Methanomada group</taxon>
        <taxon>Methanobacteria</taxon>
        <taxon>Methanobacteriales</taxon>
        <taxon>Methanobacteriaceae</taxon>
        <taxon>Methanobacterium</taxon>
    </lineage>
</organism>
<evidence type="ECO:0000313" key="1">
    <source>
        <dbReference type="EMBL" id="PAV05450.1"/>
    </source>
</evidence>
<sequence length="147" mass="15742">MDKKYLIAIGVLLIVGIVATSGCTDSSTSSASNSSQSTAPPFKITDLKVTNGGYGDYAIKGQLVPTRDIDYLEMVTVWYDSSGAVIERNSLAWNMNDLKSGQKVKFSTNDYISTDEGTPSKVELLVFDSAFAGGDDSSAIYKTTLEV</sequence>
<comment type="caution">
    <text evidence="1">The sequence shown here is derived from an EMBL/GenBank/DDBJ whole genome shotgun (WGS) entry which is preliminary data.</text>
</comment>
<dbReference type="OrthoDB" id="70905at2157"/>
<dbReference type="NCBIfam" id="NF038353">
    <property type="entry name" value="FxLYD_dom"/>
    <property type="match status" value="1"/>
</dbReference>
<gene>
    <name evidence="1" type="ORF">ASJ80_09375</name>
</gene>
<protein>
    <recommendedName>
        <fullName evidence="3">DUF3426 domain-containing protein</fullName>
    </recommendedName>
</protein>
<dbReference type="PROSITE" id="PS51257">
    <property type="entry name" value="PROKAR_LIPOPROTEIN"/>
    <property type="match status" value="1"/>
</dbReference>
<accession>A0A2A2H854</accession>
<dbReference type="Proteomes" id="UP000217784">
    <property type="component" value="Unassembled WGS sequence"/>
</dbReference>
<reference evidence="1 2" key="1">
    <citation type="journal article" date="2017" name="BMC Genomics">
        <title>Genomic analysis of methanogenic archaea reveals a shift towards energy conservation.</title>
        <authorList>
            <person name="Gilmore S.P."/>
            <person name="Henske J.K."/>
            <person name="Sexton J.A."/>
            <person name="Solomon K.V."/>
            <person name="Seppala S."/>
            <person name="Yoo J.I."/>
            <person name="Huyett L.M."/>
            <person name="Pressman A."/>
            <person name="Cogan J.Z."/>
            <person name="Kivenson V."/>
            <person name="Peng X."/>
            <person name="Tan Y."/>
            <person name="Valentine D.L."/>
            <person name="O'Malley M.A."/>
        </authorList>
    </citation>
    <scope>NUCLEOTIDE SEQUENCE [LARGE SCALE GENOMIC DNA]</scope>
    <source>
        <strain evidence="1 2">M.o.H.</strain>
    </source>
</reference>
<evidence type="ECO:0000313" key="2">
    <source>
        <dbReference type="Proteomes" id="UP000217784"/>
    </source>
</evidence>
<evidence type="ECO:0008006" key="3">
    <source>
        <dbReference type="Google" id="ProtNLM"/>
    </source>
</evidence>
<dbReference type="RefSeq" id="WP_095652004.1">
    <property type="nucleotide sequence ID" value="NZ_LMVM01000005.1"/>
</dbReference>
<proteinExistence type="predicted"/>
<keyword evidence="2" id="KW-1185">Reference proteome</keyword>
<dbReference type="InterPro" id="IPR047676">
    <property type="entry name" value="FxLYD_dom"/>
</dbReference>
<name>A0A2A2H854_METBR</name>